<dbReference type="PANTHER" id="PTHR31341:SF18">
    <property type="entry name" value="IPT_TIG DOMAIN-CONTAINING PROTEIN-RELATED"/>
    <property type="match status" value="1"/>
</dbReference>
<accession>A0AAN7U1P1</accession>
<organism evidence="8 9">
    <name type="scientific">Dictyostelium firmibasis</name>
    <dbReference type="NCBI Taxonomy" id="79012"/>
    <lineage>
        <taxon>Eukaryota</taxon>
        <taxon>Amoebozoa</taxon>
        <taxon>Evosea</taxon>
        <taxon>Eumycetozoa</taxon>
        <taxon>Dictyostelia</taxon>
        <taxon>Dictyosteliales</taxon>
        <taxon>Dictyosteliaceae</taxon>
        <taxon>Dictyostelium</taxon>
    </lineage>
</organism>
<keyword evidence="3 5" id="KW-0472">Membrane</keyword>
<name>A0AAN7U1P1_9MYCE</name>
<dbReference type="InterPro" id="IPR013783">
    <property type="entry name" value="Ig-like_fold"/>
</dbReference>
<dbReference type="EMBL" id="JAVFKY010000001">
    <property type="protein sequence ID" value="KAK5584084.1"/>
    <property type="molecule type" value="Genomic_DNA"/>
</dbReference>
<protein>
    <recommendedName>
        <fullName evidence="7">IPT/TIG domain-containing protein</fullName>
    </recommendedName>
</protein>
<keyword evidence="9" id="KW-1185">Reference proteome</keyword>
<feature type="chain" id="PRO_5042933327" description="IPT/TIG domain-containing protein" evidence="6">
    <location>
        <begin position="19"/>
        <end position="915"/>
    </location>
</feature>
<feature type="signal peptide" evidence="6">
    <location>
        <begin position="1"/>
        <end position="18"/>
    </location>
</feature>
<dbReference type="InterPro" id="IPR002909">
    <property type="entry name" value="IPT_dom"/>
</dbReference>
<comment type="caution">
    <text evidence="8">The sequence shown here is derived from an EMBL/GenBank/DDBJ whole genome shotgun (WGS) entry which is preliminary data.</text>
</comment>
<evidence type="ECO:0000256" key="6">
    <source>
        <dbReference type="SAM" id="SignalP"/>
    </source>
</evidence>
<dbReference type="GO" id="GO:0016020">
    <property type="term" value="C:membrane"/>
    <property type="evidence" value="ECO:0007669"/>
    <property type="project" value="UniProtKB-SubCell"/>
</dbReference>
<dbReference type="SUPFAM" id="SSF81296">
    <property type="entry name" value="E set domains"/>
    <property type="match status" value="2"/>
</dbReference>
<evidence type="ECO:0000256" key="1">
    <source>
        <dbReference type="ARBA" id="ARBA00004370"/>
    </source>
</evidence>
<dbReference type="PANTHER" id="PTHR31341">
    <property type="entry name" value="IPT/TIG DOMAIN-CONTAINING PROTEIN-RELATED-RELATED"/>
    <property type="match status" value="1"/>
</dbReference>
<evidence type="ECO:0000256" key="5">
    <source>
        <dbReference type="SAM" id="Phobius"/>
    </source>
</evidence>
<gene>
    <name evidence="8" type="ORF">RB653_005691</name>
</gene>
<dbReference type="InterPro" id="IPR052014">
    <property type="entry name" value="Dictyostelium_Tiger"/>
</dbReference>
<dbReference type="Pfam" id="PF01833">
    <property type="entry name" value="TIG"/>
    <property type="match status" value="2"/>
</dbReference>
<sequence>MKVKYMCILLILIYKVLFSKSFCQLPSEKGNKIDNLLCNSNKEEFSLFGYESKVYNVPYTTNPDVGVFKYIYNFGNYSLKNRLCDYSVFITFFPEIEPFPAIPTTGGDIEFVFNFPCTSEVMLKEILLLNQSNRVGIGFNNETGKAIVTVPRGCGSFNIYSFPTGSLLYRASYQNGTIEGTPTLSEGLFTVSGRNLFDTAINVSNNIENINIFLTATPNDNHSTVVFSIFEARFQGNWTIIVTICNMNSKTYSYQYFPTLSGMEGVLNDNGGNMTFKGTNLRPNNQVVGSFNNKTINCFETGLSTSIVCTLPTRKNSGSVGYDVPLYIKFGDKYTTNIIKISYDLPLIQSVSQQGTTTVFDVSGVYFGGVAGIKVINSTDKSNIYTTLPLRTSMPLVDIGFFIKDNNSITVNLPKNAQPGFMSLIVSNGNEASFESPRYNFKIIPTITPGQVLKSDTTGDPIVINGVFMRTVDSDGRDVPFSASGPDGLTCGSFRDGDGLSFTCALKPGFGLNNTIKVYYNVYTLIGSFVVNFAPPSITSMQQNNDGTFLLNGNNLGESVKDSIITIINSDGSRINGTVIRSAHTFAIFGYPVDGKKTASYIFELGNQVSNITGPFSVKPVIENTNPVVPCGGGMITINGHYFYNYTLDSTRVTIGKVPCNITYIDESTIKCKVLPNLKSLSPYYTSGKKLLVITSSNSVAEKIDGNKYYTYAPPTITNVSEIDQTALITIYGTSFGDANTEVLIDGKPCTQPEINIHTYSSLTCNVSNYDEMLKYNYSNTKFNISISVDGQYFIAAIFQFKYETPTVYNKKESSGFPNEMYIGIVAFAILLAMIYFGVKSEIESYIEERRARRAFRSIDNLRLQVRAKYADEIAKVYSFGNQRAKKPDRSFFYGFKKRLARLPLIKRCFKEHNE</sequence>
<dbReference type="CDD" id="cd00603">
    <property type="entry name" value="IPT_PCSR"/>
    <property type="match status" value="1"/>
</dbReference>
<dbReference type="InterPro" id="IPR014756">
    <property type="entry name" value="Ig_E-set"/>
</dbReference>
<evidence type="ECO:0000256" key="4">
    <source>
        <dbReference type="ARBA" id="ARBA00023180"/>
    </source>
</evidence>
<comment type="subcellular location">
    <subcellularLocation>
        <location evidence="1">Membrane</location>
    </subcellularLocation>
</comment>
<dbReference type="Gene3D" id="2.60.40.10">
    <property type="entry name" value="Immunoglobulins"/>
    <property type="match status" value="2"/>
</dbReference>
<evidence type="ECO:0000256" key="2">
    <source>
        <dbReference type="ARBA" id="ARBA00022729"/>
    </source>
</evidence>
<keyword evidence="4" id="KW-0325">Glycoprotein</keyword>
<feature type="transmembrane region" description="Helical" evidence="5">
    <location>
        <begin position="821"/>
        <end position="839"/>
    </location>
</feature>
<keyword evidence="2 6" id="KW-0732">Signal</keyword>
<keyword evidence="5" id="KW-0812">Transmembrane</keyword>
<evidence type="ECO:0000313" key="8">
    <source>
        <dbReference type="EMBL" id="KAK5584084.1"/>
    </source>
</evidence>
<evidence type="ECO:0000259" key="7">
    <source>
        <dbReference type="Pfam" id="PF01833"/>
    </source>
</evidence>
<dbReference type="AlphaFoldDB" id="A0AAN7U1P1"/>
<feature type="domain" description="IPT/TIG" evidence="7">
    <location>
        <begin position="715"/>
        <end position="803"/>
    </location>
</feature>
<proteinExistence type="predicted"/>
<dbReference type="Proteomes" id="UP001344447">
    <property type="component" value="Unassembled WGS sequence"/>
</dbReference>
<evidence type="ECO:0000256" key="3">
    <source>
        <dbReference type="ARBA" id="ARBA00023136"/>
    </source>
</evidence>
<keyword evidence="5" id="KW-1133">Transmembrane helix</keyword>
<evidence type="ECO:0000313" key="9">
    <source>
        <dbReference type="Proteomes" id="UP001344447"/>
    </source>
</evidence>
<reference evidence="8 9" key="1">
    <citation type="submission" date="2023-11" db="EMBL/GenBank/DDBJ databases">
        <title>Dfirmibasis_genome.</title>
        <authorList>
            <person name="Edelbroek B."/>
            <person name="Kjellin J."/>
            <person name="Jerlstrom-Hultqvist J."/>
            <person name="Soderbom F."/>
        </authorList>
    </citation>
    <scope>NUCLEOTIDE SEQUENCE [LARGE SCALE GENOMIC DNA]</scope>
    <source>
        <strain evidence="8 9">TNS-C-14</strain>
    </source>
</reference>
<feature type="domain" description="IPT/TIG" evidence="7">
    <location>
        <begin position="620"/>
        <end position="678"/>
    </location>
</feature>